<dbReference type="EMBL" id="GBBI01001304">
    <property type="protein sequence ID" value="JAC17408.1"/>
    <property type="molecule type" value="mRNA"/>
</dbReference>
<dbReference type="GO" id="GO:0005739">
    <property type="term" value="C:mitochondrion"/>
    <property type="evidence" value="ECO:0007669"/>
    <property type="project" value="TreeGrafter"/>
</dbReference>
<organism evidence="4">
    <name type="scientific">Triatoma infestans</name>
    <name type="common">Assassin bug</name>
    <dbReference type="NCBI Taxonomy" id="30076"/>
    <lineage>
        <taxon>Eukaryota</taxon>
        <taxon>Metazoa</taxon>
        <taxon>Ecdysozoa</taxon>
        <taxon>Arthropoda</taxon>
        <taxon>Hexapoda</taxon>
        <taxon>Insecta</taxon>
        <taxon>Pterygota</taxon>
        <taxon>Neoptera</taxon>
        <taxon>Paraneoptera</taxon>
        <taxon>Hemiptera</taxon>
        <taxon>Heteroptera</taxon>
        <taxon>Panheteroptera</taxon>
        <taxon>Cimicomorpha</taxon>
        <taxon>Reduviidae</taxon>
        <taxon>Triatominae</taxon>
        <taxon>Triatoma</taxon>
    </lineage>
</organism>
<dbReference type="Gene3D" id="3.40.50.300">
    <property type="entry name" value="P-loop containing nucleotide triphosphate hydrolases"/>
    <property type="match status" value="1"/>
</dbReference>
<sequence>MVYARYLMRLNYKCFFISSPVFIRTNCYISINNYSTKNVTYRNMVNDNVEGPAAAYDMQIQQGELKEDKHQRKIIEHFQEVFDSLQNYEPSLPTILDKIFSIKRNNPSPKGLYLYGAVGGGKTMLMDLFFSCCKIQKKKRVHFHSFMLDVHSRIHELKKTIKRVTDQNKPQPFDVIRPIAEDISRESWLICFDEFQVTDVADAMILKRLFIELFSCGIVIIATSNRSPDDLYKNGLQRSNFVPFIKVLKDHCKVISLDSGIDYRIQSPKGQDRIYFIKPEVNAEEKMNNIFKFLCSMENDIIRPRVLTIMGRNVTFNKTCGQVIDATFSELCARPLGASDYLELSQAFHTILIRDVPQLSLKQKSEARRFITLIDTLYDNRVRVVLSSDVPHTELFLRDKNLDTSDENRVLMDDLNITADSENATSNIFTGDEEIFAFDRTISRLSEMQTQDYWQQWDKRR</sequence>
<comment type="similarity">
    <text evidence="1">Belongs to the AFG1 ATPase family.</text>
</comment>
<evidence type="ECO:0000256" key="1">
    <source>
        <dbReference type="ARBA" id="ARBA00010322"/>
    </source>
</evidence>
<dbReference type="GO" id="GO:0005524">
    <property type="term" value="F:ATP binding"/>
    <property type="evidence" value="ECO:0007669"/>
    <property type="project" value="UniProtKB-KW"/>
</dbReference>
<dbReference type="Pfam" id="PF03969">
    <property type="entry name" value="AFG1_ATPase"/>
    <property type="match status" value="1"/>
</dbReference>
<proteinExistence type="evidence at transcript level"/>
<dbReference type="AlphaFoldDB" id="A0A023F838"/>
<evidence type="ECO:0000313" key="4">
    <source>
        <dbReference type="EMBL" id="JAC17408.1"/>
    </source>
</evidence>
<dbReference type="PANTHER" id="PTHR12169">
    <property type="entry name" value="ATPASE N2B"/>
    <property type="match status" value="1"/>
</dbReference>
<reference evidence="4" key="1">
    <citation type="journal article" date="2014" name="PLoS Negl. Trop. Dis.">
        <title>An updated insight into the Sialotranscriptome of Triatoma infestans: developmental stage and geographic variations.</title>
        <authorList>
            <person name="Schwarz A."/>
            <person name="Medrano-Mercado N."/>
            <person name="Schaub G.A."/>
            <person name="Struchiner C.J."/>
            <person name="Bargues M.D."/>
            <person name="Levy M.Z."/>
            <person name="Ribeiro J.M."/>
        </authorList>
    </citation>
    <scope>NUCLEOTIDE SEQUENCE</scope>
    <source>
        <strain evidence="4">Chile</strain>
        <tissue evidence="4">Salivary glands</tissue>
    </source>
</reference>
<accession>A0A023F838</accession>
<dbReference type="GO" id="GO:0016887">
    <property type="term" value="F:ATP hydrolysis activity"/>
    <property type="evidence" value="ECO:0007669"/>
    <property type="project" value="InterPro"/>
</dbReference>
<keyword evidence="3" id="KW-0067">ATP-binding</keyword>
<dbReference type="FunFam" id="3.40.50.300:FF:003041">
    <property type="entry name" value="Predicted protein"/>
    <property type="match status" value="1"/>
</dbReference>
<evidence type="ECO:0000256" key="3">
    <source>
        <dbReference type="ARBA" id="ARBA00022840"/>
    </source>
</evidence>
<protein>
    <submittedName>
        <fullName evidence="4">Putative atpase</fullName>
    </submittedName>
</protein>
<dbReference type="NCBIfam" id="NF040713">
    <property type="entry name" value="ZapE"/>
    <property type="match status" value="1"/>
</dbReference>
<dbReference type="InterPro" id="IPR027417">
    <property type="entry name" value="P-loop_NTPase"/>
</dbReference>
<dbReference type="SUPFAM" id="SSF52540">
    <property type="entry name" value="P-loop containing nucleoside triphosphate hydrolases"/>
    <property type="match status" value="1"/>
</dbReference>
<dbReference type="PANTHER" id="PTHR12169:SF6">
    <property type="entry name" value="AFG1-LIKE ATPASE"/>
    <property type="match status" value="1"/>
</dbReference>
<dbReference type="InterPro" id="IPR005654">
    <property type="entry name" value="ATPase_AFG1-like"/>
</dbReference>
<name>A0A023F838_TRIIF</name>
<evidence type="ECO:0000256" key="2">
    <source>
        <dbReference type="ARBA" id="ARBA00022741"/>
    </source>
</evidence>
<keyword evidence="2" id="KW-0547">Nucleotide-binding</keyword>